<feature type="compositionally biased region" description="Low complexity" evidence="12">
    <location>
        <begin position="574"/>
        <end position="586"/>
    </location>
</feature>
<feature type="domain" description="C2H2-type" evidence="13">
    <location>
        <begin position="1585"/>
        <end position="1612"/>
    </location>
</feature>
<protein>
    <recommendedName>
        <fullName evidence="13">C2H2-type domain-containing protein</fullName>
    </recommendedName>
</protein>
<dbReference type="FunFam" id="3.30.160.60:FF:002248">
    <property type="entry name" value="Zinc finger and BTB domain-containing 40"/>
    <property type="match status" value="1"/>
</dbReference>
<reference evidence="14 15" key="1">
    <citation type="submission" date="2024-03" db="EMBL/GenBank/DDBJ databases">
        <title>The genome assembly and annotation of the cricket Gryllus longicercus Weissman &amp; Gray.</title>
        <authorList>
            <person name="Szrajer S."/>
            <person name="Gray D."/>
            <person name="Ylla G."/>
        </authorList>
    </citation>
    <scope>NUCLEOTIDE SEQUENCE [LARGE SCALE GENOMIC DNA]</scope>
    <source>
        <strain evidence="14">DAG 2021-001</strain>
        <tissue evidence="14">Whole body minus gut</tissue>
    </source>
</reference>
<sequence>MEGQASGEISTNPSAVTLSSNSILENTDLVFSSESTLLNQSDSRLEDGTTYITLPLYSMINNSVNDVGAVSQNFLLKTLTGNTILLDASQLALLTGGTSQLVLNGADLTDEGNPIILSDDLLSKDKLVPKNSILPDMGIGIETVDLSGLTSGDDVLSVHMDQTSHLQTSGNSNTHLSLNLANTISPQFSQSLVPEPKQKRGPGRPRREELEVEPPIGKGPYCCEVCGKEFSKWSQMKKHLKLHSDDKPFTCPECPASFNVEHNLTLHLVTHNTENPSCPECNKKFSRMASLKAHIMLHEREESLFCPECGDEFSTQAQLDIHAKEHQEDWTKTPTSKLYQCRQCHQHFSRATFLRDHMKEHYKVKASLSHKSHKRNIDRSTFIHKCDTCAKCFQKPSQLVRHKRIHTGERPFKCALCPRAFNQKGSLQIHMSKHNGIKPFRCDFCAAAFSQKGNLRAHILRVHTIPHSGEQVYKCSECTCVFKKLGSLNAHMSRMHYASDAHKLNSENLEEPELMNVNLDISTAVTGPTDSIKIEDKTEKITSQTDSDILQQALVNSGLSGKDQSVNSDIMKDSSSISRSNTSSLPTFNSNAVSSSAIVSDMPTSTVHHHPHFSTGIVRTKPRNSSSTTFVALAEKALDGSVRRYYIRQRRVGNIRWHQCSYCIKEFKKPSDLVRHIRTHTHERPYKCTHCFRSFAVKSALTAHIRTHTGVKDYICGVCSKKFSSASSLKVHMRLHTGTKPFACQHCPKTFRTTGHRKTHILSHIRESEENSDAKRKNRVPKIDLSTLPPVTLQEPIIITENGLVQSQAPHSQIYLPGDTISSERPHKCGVCCAGFRKSSHLKQHMKRLHTGERPFKCEQCNKCFISNGVLKAHMRTHEGIKMHMCPVCNNLFSTHGSLKRHAVTHSEQRSVLCPYCHKTFKTKINCRKHMRTHRPELALQAAQQQEKVNKMTNGTTGLEINGAFTATLSEEYTQAFTNQAFTLTNAQQDPTEADFAQNAIVQSFTTGDLGTQADLQAVQEVITHTLHADASGTITLPLAEQHTLTQENITEIERTLNEQIFGPSGNALVDAAGNPSTLAITTVGSGSNNTNAVNCDDLNGAAENVMPADASDIESNTTDELTHSLAAAAAAASPQTQQSLEFVLCEESPIKPAKSDASGIFGASFDTQPFDNCVFSSVALQSDLNLDPLADNTGIASNITNILPPTDGTGSDPTLTETLQEIQNESLEEGATINISTGEVLQGQEMINGSNQDLLQAAVTMNGVGDGSEQLQEVGDEENEDLEEEDQQPLDHEDQPEHLMTGHKMRDGSCKRPHVCGTCNQSFKKMSHLKSHFRSHSGEKLYACNMCTQKCSSTSALKAHMKLHSGEKEYGCPVCGCRFATNGTLTRHMMIHSDKRPFKCSLCAAQFRTDTHLRRHIRLHEPREKKGEVVVRNTAEPRQRRRAAVIQLTPEETQVLAQQSIDSASSVSEKVLISSAAEKDRISELKDPEDQYRDEPLFANQCKYCPKSFRKPSDLVRHIRIHTGERPFQCSCCNKCFTVKSTLDSHMKTHSGQKLCTCHVCSRLFATKGSLKVHMRLHTGAKPFKCPMCEMRFRTSGHRKAHLISHMKEAQNSKSNSSNSLKSSKKRKLLSAETNPASASGTEPQLDVSDSQLNPMTHITLDPSGLGNLLPLTAGSDPLGSTALLSNNADGSTVVNNLQFQLTDGFQITGIDSSGALLTQSLQLDENLLQQLQQTSNIIIQTSLPGVISDDAADSVENTNVTQQAVNALSGSIPSVQYEVHTDETGQIINIQPASDNINAGNVIFNVGNVGSDLGLQVLDNSDSTLTLSDQPLPSRYRVTDSLKGGRTLTAVSESLDKKDAPEDPLDADDDFLVFHDCETCGKRFSKPSQLERHNRIHTGERPFQCHLCYKRFNQKNALNTHIKSHTGERPFACPHCDYSFTQKGNLKTHLRRAHRFSSLEFIKTTNSPSKSVLKIKQPTLTVCNTEIGNSLEQVVCDLFP</sequence>
<feature type="domain" description="C2H2-type" evidence="13">
    <location>
        <begin position="1877"/>
        <end position="1904"/>
    </location>
</feature>
<feature type="domain" description="C2H2-type" evidence="13">
    <location>
        <begin position="827"/>
        <end position="855"/>
    </location>
</feature>
<dbReference type="FunFam" id="3.30.160.60:FF:001290">
    <property type="entry name" value="Zinc finger 45-like"/>
    <property type="match status" value="1"/>
</dbReference>
<evidence type="ECO:0000256" key="3">
    <source>
        <dbReference type="ARBA" id="ARBA00022723"/>
    </source>
</evidence>
<keyword evidence="15" id="KW-1185">Reference proteome</keyword>
<feature type="region of interest" description="Disordered" evidence="12">
    <location>
        <begin position="1267"/>
        <end position="1296"/>
    </location>
</feature>
<dbReference type="InterPro" id="IPR051643">
    <property type="entry name" value="Transcr_Reg_ZincFinger"/>
</dbReference>
<dbReference type="GO" id="GO:0000981">
    <property type="term" value="F:DNA-binding transcription factor activity, RNA polymerase II-specific"/>
    <property type="evidence" value="ECO:0007669"/>
    <property type="project" value="TreeGrafter"/>
</dbReference>
<dbReference type="InterPro" id="IPR036236">
    <property type="entry name" value="Znf_C2H2_sf"/>
</dbReference>
<feature type="domain" description="C2H2-type" evidence="13">
    <location>
        <begin position="1501"/>
        <end position="1528"/>
    </location>
</feature>
<evidence type="ECO:0000256" key="4">
    <source>
        <dbReference type="ARBA" id="ARBA00022737"/>
    </source>
</evidence>
<dbReference type="FunFam" id="3.30.160.60:FF:000624">
    <property type="entry name" value="zinc finger protein 697"/>
    <property type="match status" value="1"/>
</dbReference>
<feature type="domain" description="C2H2-type" evidence="13">
    <location>
        <begin position="686"/>
        <end position="713"/>
    </location>
</feature>
<keyword evidence="7" id="KW-0805">Transcription regulation</keyword>
<dbReference type="GO" id="GO:0008270">
    <property type="term" value="F:zinc ion binding"/>
    <property type="evidence" value="ECO:0007669"/>
    <property type="project" value="UniProtKB-KW"/>
</dbReference>
<keyword evidence="8" id="KW-0238">DNA-binding</keyword>
<feature type="domain" description="C2H2-type" evidence="13">
    <location>
        <begin position="1557"/>
        <end position="1584"/>
    </location>
</feature>
<organism evidence="14 15">
    <name type="scientific">Gryllus longicercus</name>
    <dbReference type="NCBI Taxonomy" id="2509291"/>
    <lineage>
        <taxon>Eukaryota</taxon>
        <taxon>Metazoa</taxon>
        <taxon>Ecdysozoa</taxon>
        <taxon>Arthropoda</taxon>
        <taxon>Hexapoda</taxon>
        <taxon>Insecta</taxon>
        <taxon>Pterygota</taxon>
        <taxon>Neoptera</taxon>
        <taxon>Polyneoptera</taxon>
        <taxon>Orthoptera</taxon>
        <taxon>Ensifera</taxon>
        <taxon>Gryllidea</taxon>
        <taxon>Grylloidea</taxon>
        <taxon>Gryllidae</taxon>
        <taxon>Gryllinae</taxon>
        <taxon>Gryllus</taxon>
    </lineage>
</organism>
<comment type="subcellular location">
    <subcellularLocation>
        <location evidence="1">Nucleus</location>
    </subcellularLocation>
</comment>
<evidence type="ECO:0000256" key="9">
    <source>
        <dbReference type="ARBA" id="ARBA00023163"/>
    </source>
</evidence>
<comment type="caution">
    <text evidence="14">The sequence shown here is derived from an EMBL/GenBank/DDBJ whole genome shotgun (WGS) entry which is preliminary data.</text>
</comment>
<evidence type="ECO:0000256" key="5">
    <source>
        <dbReference type="ARBA" id="ARBA00022771"/>
    </source>
</evidence>
<feature type="region of interest" description="Disordered" evidence="12">
    <location>
        <begin position="187"/>
        <end position="213"/>
    </location>
</feature>
<feature type="domain" description="C2H2-type" evidence="13">
    <location>
        <begin position="1343"/>
        <end position="1370"/>
    </location>
</feature>
<dbReference type="FunFam" id="3.30.160.60:FF:000264">
    <property type="entry name" value="Zinc finger protein 236"/>
    <property type="match status" value="2"/>
</dbReference>
<feature type="compositionally biased region" description="Low complexity" evidence="12">
    <location>
        <begin position="1613"/>
        <end position="1623"/>
    </location>
</feature>
<evidence type="ECO:0000256" key="11">
    <source>
        <dbReference type="PROSITE-ProRule" id="PRU00042"/>
    </source>
</evidence>
<proteinExistence type="inferred from homology"/>
<dbReference type="PANTHER" id="PTHR24396">
    <property type="entry name" value="ZINC FINGER PROTEIN"/>
    <property type="match status" value="1"/>
</dbReference>
<evidence type="ECO:0000256" key="12">
    <source>
        <dbReference type="SAM" id="MobiDB-lite"/>
    </source>
</evidence>
<accession>A0AAN9VI38</accession>
<keyword evidence="10" id="KW-0539">Nucleus</keyword>
<dbReference type="FunFam" id="3.30.160.60:FF:000508">
    <property type="entry name" value="Myeloid zinc finger 1"/>
    <property type="match status" value="1"/>
</dbReference>
<dbReference type="SMART" id="SM00355">
    <property type="entry name" value="ZnF_C2H2"/>
    <property type="match status" value="28"/>
</dbReference>
<feature type="domain" description="C2H2-type" evidence="13">
    <location>
        <begin position="658"/>
        <end position="685"/>
    </location>
</feature>
<feature type="region of interest" description="Disordered" evidence="12">
    <location>
        <begin position="1609"/>
        <end position="1651"/>
    </location>
</feature>
<feature type="domain" description="C2H2-type" evidence="13">
    <location>
        <begin position="384"/>
        <end position="411"/>
    </location>
</feature>
<dbReference type="GO" id="GO:0005634">
    <property type="term" value="C:nucleus"/>
    <property type="evidence" value="ECO:0007669"/>
    <property type="project" value="UniProtKB-SubCell"/>
</dbReference>
<evidence type="ECO:0000256" key="6">
    <source>
        <dbReference type="ARBA" id="ARBA00022833"/>
    </source>
</evidence>
<feature type="domain" description="C2H2-type" evidence="13">
    <location>
        <begin position="884"/>
        <end position="911"/>
    </location>
</feature>
<feature type="region of interest" description="Disordered" evidence="12">
    <location>
        <begin position="560"/>
        <end position="586"/>
    </location>
</feature>
<dbReference type="EMBL" id="JAZDUA010000226">
    <property type="protein sequence ID" value="KAK7863541.1"/>
    <property type="molecule type" value="Genomic_DNA"/>
</dbReference>
<feature type="domain" description="C2H2-type" evidence="13">
    <location>
        <begin position="1905"/>
        <end position="1932"/>
    </location>
</feature>
<feature type="domain" description="C2H2-type" evidence="13">
    <location>
        <begin position="1315"/>
        <end position="1342"/>
    </location>
</feature>
<feature type="domain" description="C2H2-type" evidence="13">
    <location>
        <begin position="412"/>
        <end position="439"/>
    </location>
</feature>
<feature type="domain" description="C2H2-type" evidence="13">
    <location>
        <begin position="742"/>
        <end position="769"/>
    </location>
</feature>
<dbReference type="PANTHER" id="PTHR24396:SF19">
    <property type="entry name" value="FI01119P"/>
    <property type="match status" value="1"/>
</dbReference>
<dbReference type="FunFam" id="3.30.160.60:FF:001156">
    <property type="entry name" value="Zinc finger protein 407"/>
    <property type="match status" value="1"/>
</dbReference>
<feature type="domain" description="C2H2-type" evidence="13">
    <location>
        <begin position="276"/>
        <end position="303"/>
    </location>
</feature>
<dbReference type="PROSITE" id="PS50157">
    <property type="entry name" value="ZINC_FINGER_C2H2_2"/>
    <property type="match status" value="28"/>
</dbReference>
<feature type="domain" description="C2H2-type" evidence="13">
    <location>
        <begin position="714"/>
        <end position="741"/>
    </location>
</feature>
<dbReference type="FunFam" id="3.30.160.60:FF:000744">
    <property type="entry name" value="zinc finger E-box-binding homeobox 1"/>
    <property type="match status" value="1"/>
</dbReference>
<evidence type="ECO:0000259" key="13">
    <source>
        <dbReference type="PROSITE" id="PS50157"/>
    </source>
</evidence>
<keyword evidence="4" id="KW-0677">Repeat</keyword>
<dbReference type="GO" id="GO:0042802">
    <property type="term" value="F:identical protein binding"/>
    <property type="evidence" value="ECO:0007669"/>
    <property type="project" value="UniProtKB-ARBA"/>
</dbReference>
<evidence type="ECO:0000256" key="2">
    <source>
        <dbReference type="ARBA" id="ARBA00006991"/>
    </source>
</evidence>
<keyword evidence="9" id="KW-0804">Transcription</keyword>
<feature type="domain" description="C2H2-type" evidence="13">
    <location>
        <begin position="440"/>
        <end position="472"/>
    </location>
</feature>
<feature type="domain" description="C2H2-type" evidence="13">
    <location>
        <begin position="856"/>
        <end position="883"/>
    </location>
</feature>
<dbReference type="FunFam" id="3.30.160.60:FF:000376">
    <property type="entry name" value="Zinc finger protein 236"/>
    <property type="match status" value="1"/>
</dbReference>
<evidence type="ECO:0000313" key="15">
    <source>
        <dbReference type="Proteomes" id="UP001378592"/>
    </source>
</evidence>
<gene>
    <name evidence="14" type="ORF">R5R35_011168</name>
</gene>
<feature type="domain" description="C2H2-type" evidence="13">
    <location>
        <begin position="249"/>
        <end position="276"/>
    </location>
</feature>
<dbReference type="Gene3D" id="3.30.160.60">
    <property type="entry name" value="Classic Zinc Finger"/>
    <property type="match status" value="25"/>
</dbReference>
<keyword evidence="5 11" id="KW-0863">Zinc-finger</keyword>
<dbReference type="FunFam" id="3.30.160.60:FF:000145">
    <property type="entry name" value="Zinc finger protein 574"/>
    <property type="match status" value="1"/>
</dbReference>
<feature type="domain" description="C2H2-type" evidence="13">
    <location>
        <begin position="912"/>
        <end position="939"/>
    </location>
</feature>
<comment type="similarity">
    <text evidence="2">Belongs to the krueppel C2H2-type zinc-finger protein family.</text>
</comment>
<feature type="domain" description="C2H2-type" evidence="13">
    <location>
        <begin position="221"/>
        <end position="248"/>
    </location>
</feature>
<dbReference type="FunFam" id="3.30.160.60:FF:002343">
    <property type="entry name" value="Zinc finger protein 33A"/>
    <property type="match status" value="1"/>
</dbReference>
<feature type="compositionally biased region" description="Acidic residues" evidence="12">
    <location>
        <begin position="1275"/>
        <end position="1289"/>
    </location>
</feature>
<feature type="compositionally biased region" description="Polar residues" evidence="12">
    <location>
        <begin position="1633"/>
        <end position="1651"/>
    </location>
</feature>
<dbReference type="FunFam" id="3.30.160.60:FF:001115">
    <property type="entry name" value="Zinc finger protein 236"/>
    <property type="match status" value="1"/>
</dbReference>
<keyword evidence="6" id="KW-0862">Zinc</keyword>
<dbReference type="FunFam" id="3.30.160.60:FF:000130">
    <property type="entry name" value="Spalt-like transcription factor 4"/>
    <property type="match status" value="1"/>
</dbReference>
<dbReference type="InterPro" id="IPR013087">
    <property type="entry name" value="Znf_C2H2_type"/>
</dbReference>
<evidence type="ECO:0000313" key="14">
    <source>
        <dbReference type="EMBL" id="KAK7863541.1"/>
    </source>
</evidence>
<dbReference type="Pfam" id="PF00096">
    <property type="entry name" value="zf-C2H2"/>
    <property type="match status" value="15"/>
</dbReference>
<name>A0AAN9VI38_9ORTH</name>
<feature type="domain" description="C2H2-type" evidence="13">
    <location>
        <begin position="1933"/>
        <end position="1956"/>
    </location>
</feature>
<dbReference type="FunFam" id="3.30.160.60:FF:000301">
    <property type="entry name" value="Zinc finger protein 236"/>
    <property type="match status" value="1"/>
</dbReference>
<dbReference type="SUPFAM" id="SSF57667">
    <property type="entry name" value="beta-beta-alpha zinc fingers"/>
    <property type="match status" value="16"/>
</dbReference>
<evidence type="ECO:0000256" key="8">
    <source>
        <dbReference type="ARBA" id="ARBA00023125"/>
    </source>
</evidence>
<dbReference type="PROSITE" id="PS00028">
    <property type="entry name" value="ZINC_FINGER_C2H2_1"/>
    <property type="match status" value="28"/>
</dbReference>
<feature type="domain" description="C2H2-type" evidence="13">
    <location>
        <begin position="473"/>
        <end position="501"/>
    </location>
</feature>
<feature type="domain" description="C2H2-type" evidence="13">
    <location>
        <begin position="1529"/>
        <end position="1556"/>
    </location>
</feature>
<evidence type="ECO:0000256" key="1">
    <source>
        <dbReference type="ARBA" id="ARBA00004123"/>
    </source>
</evidence>
<dbReference type="GO" id="GO:0000978">
    <property type="term" value="F:RNA polymerase II cis-regulatory region sequence-specific DNA binding"/>
    <property type="evidence" value="ECO:0007669"/>
    <property type="project" value="TreeGrafter"/>
</dbReference>
<keyword evidence="3" id="KW-0479">Metal-binding</keyword>
<evidence type="ECO:0000256" key="7">
    <source>
        <dbReference type="ARBA" id="ARBA00023015"/>
    </source>
</evidence>
<feature type="domain" description="C2H2-type" evidence="13">
    <location>
        <begin position="304"/>
        <end position="331"/>
    </location>
</feature>
<feature type="domain" description="C2H2-type" evidence="13">
    <location>
        <begin position="1399"/>
        <end position="1426"/>
    </location>
</feature>
<feature type="domain" description="C2H2-type" evidence="13">
    <location>
        <begin position="339"/>
        <end position="366"/>
    </location>
</feature>
<feature type="domain" description="C2H2-type" evidence="13">
    <location>
        <begin position="1371"/>
        <end position="1398"/>
    </location>
</feature>
<evidence type="ECO:0000256" key="10">
    <source>
        <dbReference type="ARBA" id="ARBA00023242"/>
    </source>
</evidence>
<dbReference type="Proteomes" id="UP001378592">
    <property type="component" value="Unassembled WGS sequence"/>
</dbReference>